<accession>A0AAN9QES3</accession>
<keyword evidence="2" id="KW-1185">Reference proteome</keyword>
<dbReference type="Proteomes" id="UP001367508">
    <property type="component" value="Unassembled WGS sequence"/>
</dbReference>
<evidence type="ECO:0000313" key="2">
    <source>
        <dbReference type="Proteomes" id="UP001367508"/>
    </source>
</evidence>
<protein>
    <submittedName>
        <fullName evidence="1">Uncharacterized protein</fullName>
    </submittedName>
</protein>
<organism evidence="1 2">
    <name type="scientific">Canavalia gladiata</name>
    <name type="common">Sword bean</name>
    <name type="synonym">Dolichos gladiatus</name>
    <dbReference type="NCBI Taxonomy" id="3824"/>
    <lineage>
        <taxon>Eukaryota</taxon>
        <taxon>Viridiplantae</taxon>
        <taxon>Streptophyta</taxon>
        <taxon>Embryophyta</taxon>
        <taxon>Tracheophyta</taxon>
        <taxon>Spermatophyta</taxon>
        <taxon>Magnoliopsida</taxon>
        <taxon>eudicotyledons</taxon>
        <taxon>Gunneridae</taxon>
        <taxon>Pentapetalae</taxon>
        <taxon>rosids</taxon>
        <taxon>fabids</taxon>
        <taxon>Fabales</taxon>
        <taxon>Fabaceae</taxon>
        <taxon>Papilionoideae</taxon>
        <taxon>50 kb inversion clade</taxon>
        <taxon>NPAAA clade</taxon>
        <taxon>indigoferoid/millettioid clade</taxon>
        <taxon>Phaseoleae</taxon>
        <taxon>Canavalia</taxon>
    </lineage>
</organism>
<dbReference type="EMBL" id="JAYMYQ010000005">
    <property type="protein sequence ID" value="KAK7328653.1"/>
    <property type="molecule type" value="Genomic_DNA"/>
</dbReference>
<comment type="caution">
    <text evidence="1">The sequence shown here is derived from an EMBL/GenBank/DDBJ whole genome shotgun (WGS) entry which is preliminary data.</text>
</comment>
<gene>
    <name evidence="1" type="ORF">VNO77_22767</name>
</gene>
<evidence type="ECO:0000313" key="1">
    <source>
        <dbReference type="EMBL" id="KAK7328653.1"/>
    </source>
</evidence>
<dbReference type="AlphaFoldDB" id="A0AAN9QES3"/>
<proteinExistence type="predicted"/>
<name>A0AAN9QES3_CANGL</name>
<reference evidence="1 2" key="1">
    <citation type="submission" date="2024-01" db="EMBL/GenBank/DDBJ databases">
        <title>The genomes of 5 underutilized Papilionoideae crops provide insights into root nodulation and disease resistanc.</title>
        <authorList>
            <person name="Jiang F."/>
        </authorList>
    </citation>
    <scope>NUCLEOTIDE SEQUENCE [LARGE SCALE GENOMIC DNA]</scope>
    <source>
        <strain evidence="1">LVBAO_FW01</strain>
        <tissue evidence="1">Leaves</tissue>
    </source>
</reference>
<sequence>MRKKLCVIGRKIGEILRRMGCNFKSWHENLTLPSTLRGVHPGVIGVLVDRAGWLEVLRCGVLDEIDHQRAEQGRALQTMVARIGRSRGLGTSKETSNAPYLCIRAVAGIRCMLKTLEAPICTLHGPLGKTYTHVVGHILPSLTLGRVSRYRNLVWLEPDSVSTYPSLLCALDRVATSS</sequence>